<organism evidence="2 3">
    <name type="scientific">Pseudomaricurvus hydrocarbonicus</name>
    <dbReference type="NCBI Taxonomy" id="1470433"/>
    <lineage>
        <taxon>Bacteria</taxon>
        <taxon>Pseudomonadati</taxon>
        <taxon>Pseudomonadota</taxon>
        <taxon>Gammaproteobacteria</taxon>
        <taxon>Cellvibrionales</taxon>
        <taxon>Cellvibrionaceae</taxon>
        <taxon>Pseudomaricurvus</taxon>
    </lineage>
</organism>
<proteinExistence type="predicted"/>
<evidence type="ECO:0000259" key="1">
    <source>
        <dbReference type="Pfam" id="PF13452"/>
    </source>
</evidence>
<dbReference type="InterPro" id="IPR029069">
    <property type="entry name" value="HotDog_dom_sf"/>
</dbReference>
<dbReference type="Gene3D" id="3.10.129.10">
    <property type="entry name" value="Hotdog Thioesterase"/>
    <property type="match status" value="2"/>
</dbReference>
<dbReference type="Proteomes" id="UP000787472">
    <property type="component" value="Unassembled WGS sequence"/>
</dbReference>
<sequence length="278" mass="31383">MKSDSPENWVGRHIRTLDNISELLCSRMAATFNIAKLKQYADLPALWHWAFFQDPASQDGLGPDGHPNVSAFIPGVEGCARMWAGGRVKFLEPLKVGLDASRESSIIKVVEKEGRSGRLIFVTVQHEIYQEGVMCISEEQDIVYRPPAPVRIEPKPFEEAFDWVEAVEPTPTLLFRYSAVTFNAHRIHYDWPYATEEESYPDLVVHGPLIATLLMRAFVDANPDLRPTYLSYRGLRPLTAEQTFKVSGRHLGDGKAALWAFNNNGLAHQAELQFEEKS</sequence>
<feature type="domain" description="FAS1-like dehydratase" evidence="1">
    <location>
        <begin position="75"/>
        <end position="133"/>
    </location>
</feature>
<gene>
    <name evidence="2" type="ORF">G8770_22425</name>
</gene>
<dbReference type="InterPro" id="IPR052741">
    <property type="entry name" value="Mitochondrial_HTD2"/>
</dbReference>
<dbReference type="Pfam" id="PF13452">
    <property type="entry name" value="FAS1_DH_region"/>
    <property type="match status" value="1"/>
</dbReference>
<dbReference type="SUPFAM" id="SSF54637">
    <property type="entry name" value="Thioesterase/thiol ester dehydrase-isomerase"/>
    <property type="match status" value="1"/>
</dbReference>
<reference evidence="2" key="1">
    <citation type="submission" date="2020-03" db="EMBL/GenBank/DDBJ databases">
        <authorList>
            <person name="Guo F."/>
        </authorList>
    </citation>
    <scope>NUCLEOTIDE SEQUENCE</scope>
    <source>
        <strain evidence="2">JCM 30134</strain>
    </source>
</reference>
<keyword evidence="3" id="KW-1185">Reference proteome</keyword>
<evidence type="ECO:0000313" key="2">
    <source>
        <dbReference type="EMBL" id="NHO68317.1"/>
    </source>
</evidence>
<accession>A0A9E5MQ70</accession>
<dbReference type="AlphaFoldDB" id="A0A9E5MQ70"/>
<dbReference type="InterPro" id="IPR039569">
    <property type="entry name" value="FAS1-like_DH_region"/>
</dbReference>
<dbReference type="RefSeq" id="WP_167192210.1">
    <property type="nucleotide sequence ID" value="NZ_JAAONZ010000028.1"/>
</dbReference>
<name>A0A9E5MQ70_9GAMM</name>
<dbReference type="PANTHER" id="PTHR28152">
    <property type="entry name" value="HYDROXYACYL-THIOESTER DEHYDRATASE TYPE 2, MITOCHONDRIAL"/>
    <property type="match status" value="1"/>
</dbReference>
<dbReference type="PANTHER" id="PTHR28152:SF1">
    <property type="entry name" value="HYDROXYACYL-THIOESTER DEHYDRATASE TYPE 2, MITOCHONDRIAL"/>
    <property type="match status" value="1"/>
</dbReference>
<dbReference type="GO" id="GO:0019171">
    <property type="term" value="F:(3R)-hydroxyacyl-[acyl-carrier-protein] dehydratase activity"/>
    <property type="evidence" value="ECO:0007669"/>
    <property type="project" value="TreeGrafter"/>
</dbReference>
<dbReference type="EMBL" id="JAAONZ010000028">
    <property type="protein sequence ID" value="NHO68317.1"/>
    <property type="molecule type" value="Genomic_DNA"/>
</dbReference>
<evidence type="ECO:0000313" key="3">
    <source>
        <dbReference type="Proteomes" id="UP000787472"/>
    </source>
</evidence>
<protein>
    <submittedName>
        <fullName evidence="2">Transposase</fullName>
    </submittedName>
</protein>
<comment type="caution">
    <text evidence="2">The sequence shown here is derived from an EMBL/GenBank/DDBJ whole genome shotgun (WGS) entry which is preliminary data.</text>
</comment>